<reference evidence="2" key="1">
    <citation type="submission" date="2022-01" db="EMBL/GenBank/DDBJ databases">
        <authorList>
            <person name="King R."/>
        </authorList>
    </citation>
    <scope>NUCLEOTIDE SEQUENCE</scope>
</reference>
<dbReference type="SUPFAM" id="SSF55729">
    <property type="entry name" value="Acyl-CoA N-acyltransferases (Nat)"/>
    <property type="match status" value="1"/>
</dbReference>
<evidence type="ECO:0000313" key="2">
    <source>
        <dbReference type="EMBL" id="CAG9806370.1"/>
    </source>
</evidence>
<gene>
    <name evidence="2" type="ORF">CHIRRI_LOCUS9230</name>
</gene>
<sequence>MSKLTKIPFEKLQVLKQMYGADRTLNSTTVNAITNILNRIKKTPELEKRVEFLSLDDNWSRNGTILIKNESRVYFNTLERTPYQSIRSTLDALDVEDEITFVCISDKFRTILHDFLWYNNLERIFEEGTSGYWMSNNDTKSLKIESLPENYIIKPLNSNHVDEINNESPRDGGDHLNYVKNSIEHKMSVGIFDKHTNELIAWCFQMDYCSIGMGVVKSSKKRTGLGSYAVKTLLKRMANDNDMDITWHVIHGHKISHKFCHSIGGEIFDTFTWLSAKRKVIKGASRFGLYQLIY</sequence>
<dbReference type="Gene3D" id="3.40.630.30">
    <property type="match status" value="2"/>
</dbReference>
<evidence type="ECO:0000259" key="1">
    <source>
        <dbReference type="Pfam" id="PF08445"/>
    </source>
</evidence>
<dbReference type="InterPro" id="IPR053225">
    <property type="entry name" value="Acyl-CoA_N-acyltransferase"/>
</dbReference>
<dbReference type="PANTHER" id="PTHR20958:SF10">
    <property type="entry name" value="GH05617P-RELATED"/>
    <property type="match status" value="1"/>
</dbReference>
<feature type="domain" description="GCN5-related N-acetyltransferase Rv2170-like" evidence="1">
    <location>
        <begin position="188"/>
        <end position="273"/>
    </location>
</feature>
<dbReference type="InterPro" id="IPR016181">
    <property type="entry name" value="Acyl_CoA_acyltransferase"/>
</dbReference>
<dbReference type="Pfam" id="PF08445">
    <property type="entry name" value="FR47"/>
    <property type="match status" value="1"/>
</dbReference>
<dbReference type="OrthoDB" id="61870at2759"/>
<keyword evidence="3" id="KW-1185">Reference proteome</keyword>
<name>A0A9N9WUD2_9DIPT</name>
<dbReference type="EMBL" id="OU895879">
    <property type="protein sequence ID" value="CAG9806370.1"/>
    <property type="molecule type" value="Genomic_DNA"/>
</dbReference>
<dbReference type="Proteomes" id="UP001153620">
    <property type="component" value="Chromosome 3"/>
</dbReference>
<protein>
    <recommendedName>
        <fullName evidence="1">GCN5-related N-acetyltransferase Rv2170-like domain-containing protein</fullName>
    </recommendedName>
</protein>
<accession>A0A9N9WUD2</accession>
<proteinExistence type="predicted"/>
<dbReference type="PANTHER" id="PTHR20958">
    <property type="entry name" value="GLYCINE N-ACYLTRANSFERASE-LIKE PROTEIN"/>
    <property type="match status" value="1"/>
</dbReference>
<evidence type="ECO:0000313" key="3">
    <source>
        <dbReference type="Proteomes" id="UP001153620"/>
    </source>
</evidence>
<dbReference type="InterPro" id="IPR013653">
    <property type="entry name" value="GCN5-like_dom"/>
</dbReference>
<dbReference type="AlphaFoldDB" id="A0A9N9WUD2"/>
<organism evidence="2 3">
    <name type="scientific">Chironomus riparius</name>
    <dbReference type="NCBI Taxonomy" id="315576"/>
    <lineage>
        <taxon>Eukaryota</taxon>
        <taxon>Metazoa</taxon>
        <taxon>Ecdysozoa</taxon>
        <taxon>Arthropoda</taxon>
        <taxon>Hexapoda</taxon>
        <taxon>Insecta</taxon>
        <taxon>Pterygota</taxon>
        <taxon>Neoptera</taxon>
        <taxon>Endopterygota</taxon>
        <taxon>Diptera</taxon>
        <taxon>Nematocera</taxon>
        <taxon>Chironomoidea</taxon>
        <taxon>Chironomidae</taxon>
        <taxon>Chironominae</taxon>
        <taxon>Chironomus</taxon>
    </lineage>
</organism>
<dbReference type="GO" id="GO:0016747">
    <property type="term" value="F:acyltransferase activity, transferring groups other than amino-acyl groups"/>
    <property type="evidence" value="ECO:0007669"/>
    <property type="project" value="InterPro"/>
</dbReference>
<reference evidence="2" key="2">
    <citation type="submission" date="2022-10" db="EMBL/GenBank/DDBJ databases">
        <authorList>
            <consortium name="ENA_rothamsted_submissions"/>
            <consortium name="culmorum"/>
            <person name="King R."/>
        </authorList>
    </citation>
    <scope>NUCLEOTIDE SEQUENCE</scope>
</reference>